<accession>A0A511DM69</accession>
<dbReference type="EMBL" id="BJVJ01000067">
    <property type="protein sequence ID" value="GEL25906.1"/>
    <property type="molecule type" value="Genomic_DNA"/>
</dbReference>
<gene>
    <name evidence="3" type="ORF">PSU4_48600</name>
</gene>
<comment type="caution">
    <text evidence="3">The sequence shown here is derived from an EMBL/GenBank/DDBJ whole genome shotgun (WGS) entry which is preliminary data.</text>
</comment>
<evidence type="ECO:0000313" key="4">
    <source>
        <dbReference type="Proteomes" id="UP000321685"/>
    </source>
</evidence>
<dbReference type="OrthoDB" id="9788698at2"/>
<proteinExistence type="predicted"/>
<feature type="domain" description="BFN" evidence="2">
    <location>
        <begin position="1"/>
        <end position="130"/>
    </location>
</feature>
<dbReference type="Pfam" id="PF02577">
    <property type="entry name" value="BFN_dom"/>
    <property type="match status" value="1"/>
</dbReference>
<dbReference type="Proteomes" id="UP000321685">
    <property type="component" value="Unassembled WGS sequence"/>
</dbReference>
<dbReference type="InterPro" id="IPR003729">
    <property type="entry name" value="Bi_nuclease_dom"/>
</dbReference>
<name>A0A511DM69_9PSEU</name>
<evidence type="ECO:0000313" key="3">
    <source>
        <dbReference type="EMBL" id="GEL25906.1"/>
    </source>
</evidence>
<dbReference type="InterPro" id="IPR036104">
    <property type="entry name" value="BFN_sf"/>
</dbReference>
<reference evidence="3 4" key="1">
    <citation type="submission" date="2019-07" db="EMBL/GenBank/DDBJ databases">
        <title>Whole genome shotgun sequence of Pseudonocardia sulfidoxydans NBRC 16205.</title>
        <authorList>
            <person name="Hosoyama A."/>
            <person name="Uohara A."/>
            <person name="Ohji S."/>
            <person name="Ichikawa N."/>
        </authorList>
    </citation>
    <scope>NUCLEOTIDE SEQUENCE [LARGE SCALE GENOMIC DNA]</scope>
    <source>
        <strain evidence="3 4">NBRC 16205</strain>
    </source>
</reference>
<dbReference type="PROSITE" id="PS51658">
    <property type="entry name" value="BFN"/>
    <property type="match status" value="1"/>
</dbReference>
<dbReference type="AlphaFoldDB" id="A0A511DM69"/>
<evidence type="ECO:0000259" key="2">
    <source>
        <dbReference type="PROSITE" id="PS51658"/>
    </source>
</evidence>
<feature type="compositionally biased region" description="Gly residues" evidence="1">
    <location>
        <begin position="189"/>
        <end position="198"/>
    </location>
</feature>
<organism evidence="3 4">
    <name type="scientific">Pseudonocardia sulfidoxydans NBRC 16205</name>
    <dbReference type="NCBI Taxonomy" id="1223511"/>
    <lineage>
        <taxon>Bacteria</taxon>
        <taxon>Bacillati</taxon>
        <taxon>Actinomycetota</taxon>
        <taxon>Actinomycetes</taxon>
        <taxon>Pseudonocardiales</taxon>
        <taxon>Pseudonocardiaceae</taxon>
        <taxon>Pseudonocardia</taxon>
    </lineage>
</organism>
<evidence type="ECO:0000256" key="1">
    <source>
        <dbReference type="SAM" id="MobiDB-lite"/>
    </source>
</evidence>
<feature type="region of interest" description="Disordered" evidence="1">
    <location>
        <begin position="133"/>
        <end position="198"/>
    </location>
</feature>
<dbReference type="GO" id="GO:0004518">
    <property type="term" value="F:nuclease activity"/>
    <property type="evidence" value="ECO:0007669"/>
    <property type="project" value="InterPro"/>
</dbReference>
<keyword evidence="4" id="KW-1185">Reference proteome</keyword>
<sequence>MPEMTVVAVGMDPAGTQPVLLLREVPEPRRQLPVLIGLPEAAAIELQRQGVDPPRPQTHDLIRNVVAALGRRLQRVRITALRDGIYHAELQFDDDTRVSSRLTDAVALAVHDGIPIEAEEDVLEAGAAPVQLLDLTGSGDPDDPGAEVSEPDDPDAPPAAAGGPIDEAAEVEELRRFLDTATPDDFGGDDPGGGKAKP</sequence>
<dbReference type="SUPFAM" id="SSF103256">
    <property type="entry name" value="Hypothetical protein TM0160"/>
    <property type="match status" value="1"/>
</dbReference>
<protein>
    <recommendedName>
        <fullName evidence="2">BFN domain-containing protein</fullName>
    </recommendedName>
</protein>
<feature type="compositionally biased region" description="Acidic residues" evidence="1">
    <location>
        <begin position="140"/>
        <end position="155"/>
    </location>
</feature>
<dbReference type="Gene3D" id="3.10.690.10">
    <property type="entry name" value="Bifunctional nuclease domain"/>
    <property type="match status" value="1"/>
</dbReference>